<evidence type="ECO:0000313" key="2">
    <source>
        <dbReference type="Proteomes" id="UP000728185"/>
    </source>
</evidence>
<dbReference type="OrthoDB" id="10427316at2759"/>
<accession>A0A8E0RV19</accession>
<sequence length="111" mass="12918">MTMLNRIDMGTGKRLRFAPGVDNRFRRTIYVNVPRIQIDFSPDCEPSPVSGHIFSQKEYYLGKDWAYEGDLPQFVNDLPGWSNELQGYVSRFTILILQDLKFFLGFVFVTD</sequence>
<organism evidence="1 2">
    <name type="scientific">Fasciolopsis buskii</name>
    <dbReference type="NCBI Taxonomy" id="27845"/>
    <lineage>
        <taxon>Eukaryota</taxon>
        <taxon>Metazoa</taxon>
        <taxon>Spiralia</taxon>
        <taxon>Lophotrochozoa</taxon>
        <taxon>Platyhelminthes</taxon>
        <taxon>Trematoda</taxon>
        <taxon>Digenea</taxon>
        <taxon>Plagiorchiida</taxon>
        <taxon>Echinostomata</taxon>
        <taxon>Echinostomatoidea</taxon>
        <taxon>Fasciolidae</taxon>
        <taxon>Fasciolopsis</taxon>
    </lineage>
</organism>
<keyword evidence="2" id="KW-1185">Reference proteome</keyword>
<proteinExistence type="predicted"/>
<name>A0A8E0RV19_9TREM</name>
<protein>
    <submittedName>
        <fullName evidence="1">Uncharacterized protein</fullName>
    </submittedName>
</protein>
<dbReference type="AlphaFoldDB" id="A0A8E0RV19"/>
<dbReference type="EMBL" id="LUCM01008256">
    <property type="protein sequence ID" value="KAA0188701.1"/>
    <property type="molecule type" value="Genomic_DNA"/>
</dbReference>
<evidence type="ECO:0000313" key="1">
    <source>
        <dbReference type="EMBL" id="KAA0188701.1"/>
    </source>
</evidence>
<comment type="caution">
    <text evidence="1">The sequence shown here is derived from an EMBL/GenBank/DDBJ whole genome shotgun (WGS) entry which is preliminary data.</text>
</comment>
<reference evidence="1" key="1">
    <citation type="submission" date="2019-05" db="EMBL/GenBank/DDBJ databases">
        <title>Annotation for the trematode Fasciolopsis buski.</title>
        <authorList>
            <person name="Choi Y.-J."/>
        </authorList>
    </citation>
    <scope>NUCLEOTIDE SEQUENCE</scope>
    <source>
        <strain evidence="1">HT</strain>
        <tissue evidence="1">Whole worm</tissue>
    </source>
</reference>
<gene>
    <name evidence="1" type="ORF">FBUS_01914</name>
</gene>
<dbReference type="Proteomes" id="UP000728185">
    <property type="component" value="Unassembled WGS sequence"/>
</dbReference>